<protein>
    <recommendedName>
        <fullName evidence="11">DNA2/NAM7 helicase helicase domain-containing protein</fullName>
    </recommendedName>
</protein>
<feature type="domain" description="DNA2/NAM7 helicase helicase" evidence="7">
    <location>
        <begin position="121"/>
        <end position="218"/>
    </location>
</feature>
<feature type="region of interest" description="Disordered" evidence="6">
    <location>
        <begin position="213"/>
        <end position="303"/>
    </location>
</feature>
<dbReference type="InterPro" id="IPR041677">
    <property type="entry name" value="DNA2/NAM7_AAA_11"/>
</dbReference>
<reference evidence="9 10" key="1">
    <citation type="submission" date="2018-02" db="EMBL/GenBank/DDBJ databases">
        <title>Genome sequence of the basidiomycete white-rot fungus Phlebia centrifuga.</title>
        <authorList>
            <person name="Granchi Z."/>
            <person name="Peng M."/>
            <person name="de Vries R.P."/>
            <person name="Hilden K."/>
            <person name="Makela M.R."/>
            <person name="Grigoriev I."/>
            <person name="Riley R."/>
        </authorList>
    </citation>
    <scope>NUCLEOTIDE SEQUENCE [LARGE SCALE GENOMIC DNA]</scope>
    <source>
        <strain evidence="9 10">FBCC195</strain>
    </source>
</reference>
<keyword evidence="5" id="KW-0067">ATP-binding</keyword>
<dbReference type="Gene3D" id="2.40.30.270">
    <property type="match status" value="1"/>
</dbReference>
<dbReference type="GO" id="GO:0016787">
    <property type="term" value="F:hydrolase activity"/>
    <property type="evidence" value="ECO:0007669"/>
    <property type="project" value="UniProtKB-KW"/>
</dbReference>
<keyword evidence="10" id="KW-1185">Reference proteome</keyword>
<comment type="similarity">
    <text evidence="1">Belongs to the DNA2/NAM7 helicase family.</text>
</comment>
<name>A0A2R6NSJ5_9APHY</name>
<feature type="region of interest" description="Disordered" evidence="6">
    <location>
        <begin position="444"/>
        <end position="464"/>
    </location>
</feature>
<evidence type="ECO:0000259" key="7">
    <source>
        <dbReference type="Pfam" id="PF13086"/>
    </source>
</evidence>
<evidence type="ECO:0008006" key="11">
    <source>
        <dbReference type="Google" id="ProtNLM"/>
    </source>
</evidence>
<accession>A0A2R6NSJ5</accession>
<comment type="caution">
    <text evidence="9">The sequence shown here is derived from an EMBL/GenBank/DDBJ whole genome shotgun (WGS) entry which is preliminary data.</text>
</comment>
<evidence type="ECO:0000313" key="10">
    <source>
        <dbReference type="Proteomes" id="UP000186601"/>
    </source>
</evidence>
<sequence length="464" mass="50998">MAFEISNDDQLRAFIDKHRSLLVKEREVEIERTSLLLSSCSPSLLEQKGLALGGLGIVNVNIGLGGKTSGDLARIEEHVFSSAGTKKSSKIRKPSETKGTRLFEGVVYKAALAKDVKSELESMLDLLSGKGKATKGKAPKGSERRKMWEEVRALRKDQVVLATCHSSGGWQLRNHVFDVVIIDEATQALEAVCWIPILKSKKLILAGDPMQLPPTILSADKRDKSSLTKSPRPTRQSKPVAKLDKETPTSSTPAPEPASEPDAESGGSDGDSMIASDEEPVIEAVDSAPPTQKKKASQISQRLRPPRSLEITLFSRLEQMYGPAIKRMLTVQYRMHAKIAAFPSKVMYHSKLNSHASVAAHLLRDLPNTKAESEEEETELLGTPVAFVDTAGCEYFERTEGDGDEGSRCNENEATVVKRCVEQLREVGFLKDKRRLNDDEYVSCAKRSPSDNSPPPKQLILNNQ</sequence>
<evidence type="ECO:0000256" key="3">
    <source>
        <dbReference type="ARBA" id="ARBA00022801"/>
    </source>
</evidence>
<organism evidence="9 10">
    <name type="scientific">Hermanssonia centrifuga</name>
    <dbReference type="NCBI Taxonomy" id="98765"/>
    <lineage>
        <taxon>Eukaryota</taxon>
        <taxon>Fungi</taxon>
        <taxon>Dikarya</taxon>
        <taxon>Basidiomycota</taxon>
        <taxon>Agaricomycotina</taxon>
        <taxon>Agaricomycetes</taxon>
        <taxon>Polyporales</taxon>
        <taxon>Meruliaceae</taxon>
        <taxon>Hermanssonia</taxon>
    </lineage>
</organism>
<dbReference type="InterPro" id="IPR050534">
    <property type="entry name" value="Coronavir_polyprotein_1ab"/>
</dbReference>
<dbReference type="PANTHER" id="PTHR43788">
    <property type="entry name" value="DNA2/NAM7 HELICASE FAMILY MEMBER"/>
    <property type="match status" value="1"/>
</dbReference>
<dbReference type="InterPro" id="IPR027417">
    <property type="entry name" value="P-loop_NTPase"/>
</dbReference>
<dbReference type="PANTHER" id="PTHR43788:SF8">
    <property type="entry name" value="DNA-BINDING PROTEIN SMUBP-2"/>
    <property type="match status" value="1"/>
</dbReference>
<dbReference type="Proteomes" id="UP000186601">
    <property type="component" value="Unassembled WGS sequence"/>
</dbReference>
<evidence type="ECO:0000256" key="1">
    <source>
        <dbReference type="ARBA" id="ARBA00007913"/>
    </source>
</evidence>
<evidence type="ECO:0000256" key="4">
    <source>
        <dbReference type="ARBA" id="ARBA00022806"/>
    </source>
</evidence>
<evidence type="ECO:0000256" key="5">
    <source>
        <dbReference type="ARBA" id="ARBA00022840"/>
    </source>
</evidence>
<dbReference type="GO" id="GO:0005524">
    <property type="term" value="F:ATP binding"/>
    <property type="evidence" value="ECO:0007669"/>
    <property type="project" value="UniProtKB-KW"/>
</dbReference>
<evidence type="ECO:0000256" key="6">
    <source>
        <dbReference type="SAM" id="MobiDB-lite"/>
    </source>
</evidence>
<keyword evidence="4" id="KW-0347">Helicase</keyword>
<dbReference type="OrthoDB" id="6730379at2759"/>
<dbReference type="Pfam" id="PF13086">
    <property type="entry name" value="AAA_11"/>
    <property type="match status" value="1"/>
</dbReference>
<dbReference type="InterPro" id="IPR041679">
    <property type="entry name" value="DNA2/NAM7-like_C"/>
</dbReference>
<dbReference type="Gene3D" id="3.40.50.300">
    <property type="entry name" value="P-loop containing nucleotide triphosphate hydrolases"/>
    <property type="match status" value="3"/>
</dbReference>
<dbReference type="STRING" id="98765.A0A2R6NSJ5"/>
<dbReference type="Pfam" id="PF13087">
    <property type="entry name" value="AAA_12"/>
    <property type="match status" value="1"/>
</dbReference>
<evidence type="ECO:0000313" key="9">
    <source>
        <dbReference type="EMBL" id="PSR75786.1"/>
    </source>
</evidence>
<keyword evidence="2" id="KW-0547">Nucleotide-binding</keyword>
<evidence type="ECO:0000256" key="2">
    <source>
        <dbReference type="ARBA" id="ARBA00022741"/>
    </source>
</evidence>
<dbReference type="AlphaFoldDB" id="A0A2R6NSJ5"/>
<evidence type="ECO:0000259" key="8">
    <source>
        <dbReference type="Pfam" id="PF13087"/>
    </source>
</evidence>
<feature type="domain" description="DNA2/NAM7 helicase-like C-terminal" evidence="8">
    <location>
        <begin position="309"/>
        <end position="426"/>
    </location>
</feature>
<dbReference type="GO" id="GO:0043139">
    <property type="term" value="F:5'-3' DNA helicase activity"/>
    <property type="evidence" value="ECO:0007669"/>
    <property type="project" value="TreeGrafter"/>
</dbReference>
<keyword evidence="3" id="KW-0378">Hydrolase</keyword>
<proteinExistence type="inferred from homology"/>
<dbReference type="EMBL" id="MLYV02000879">
    <property type="protein sequence ID" value="PSR75786.1"/>
    <property type="molecule type" value="Genomic_DNA"/>
</dbReference>
<dbReference type="SUPFAM" id="SSF52540">
    <property type="entry name" value="P-loop containing nucleoside triphosphate hydrolases"/>
    <property type="match status" value="2"/>
</dbReference>
<feature type="compositionally biased region" description="Polar residues" evidence="6">
    <location>
        <begin position="227"/>
        <end position="237"/>
    </location>
</feature>
<gene>
    <name evidence="9" type="ORF">PHLCEN_2v8903</name>
</gene>